<accession>A0A7I7LBJ8</accession>
<evidence type="ECO:0000313" key="2">
    <source>
        <dbReference type="Proteomes" id="UP000467164"/>
    </source>
</evidence>
<gene>
    <name evidence="1" type="ORF">MSHO_27710</name>
</gene>
<dbReference type="KEGG" id="msho:MSHO_27710"/>
<protein>
    <submittedName>
        <fullName evidence="1">Uncharacterized protein</fullName>
    </submittedName>
</protein>
<name>A0A7I7LBJ8_9MYCO</name>
<evidence type="ECO:0000313" key="1">
    <source>
        <dbReference type="EMBL" id="BBX57426.1"/>
    </source>
</evidence>
<dbReference type="Proteomes" id="UP000467164">
    <property type="component" value="Chromosome"/>
</dbReference>
<organism evidence="1 2">
    <name type="scientific">Mycobacterium shottsii</name>
    <dbReference type="NCBI Taxonomy" id="133549"/>
    <lineage>
        <taxon>Bacteria</taxon>
        <taxon>Bacillati</taxon>
        <taxon>Actinomycetota</taxon>
        <taxon>Actinomycetes</taxon>
        <taxon>Mycobacteriales</taxon>
        <taxon>Mycobacteriaceae</taxon>
        <taxon>Mycobacterium</taxon>
        <taxon>Mycobacterium ulcerans group</taxon>
    </lineage>
</organism>
<dbReference type="AlphaFoldDB" id="A0A7I7LBJ8"/>
<keyword evidence="2" id="KW-1185">Reference proteome</keyword>
<dbReference type="EMBL" id="AP022572">
    <property type="protein sequence ID" value="BBX57426.1"/>
    <property type="molecule type" value="Genomic_DNA"/>
</dbReference>
<reference evidence="1 2" key="1">
    <citation type="journal article" date="2019" name="Emerg. Microbes Infect.">
        <title>Comprehensive subspecies identification of 175 nontuberculous mycobacteria species based on 7547 genomic profiles.</title>
        <authorList>
            <person name="Matsumoto Y."/>
            <person name="Kinjo T."/>
            <person name="Motooka D."/>
            <person name="Nabeya D."/>
            <person name="Jung N."/>
            <person name="Uechi K."/>
            <person name="Horii T."/>
            <person name="Iida T."/>
            <person name="Fujita J."/>
            <person name="Nakamura S."/>
        </authorList>
    </citation>
    <scope>NUCLEOTIDE SEQUENCE [LARGE SCALE GENOMIC DNA]</scope>
    <source>
        <strain evidence="1 2">JCM 12657</strain>
    </source>
</reference>
<sequence>MLAAPAAGAATAVPTATEESAVTAVRAGQVVRAPMAEPRVKTGSMPVMAGTVVLAEPAAAVVKRAAPAVLAG</sequence>
<proteinExistence type="predicted"/>